<evidence type="ECO:0000313" key="3">
    <source>
        <dbReference type="Proteomes" id="UP001372338"/>
    </source>
</evidence>
<dbReference type="AlphaFoldDB" id="A0AAN9DYP5"/>
<proteinExistence type="predicted"/>
<dbReference type="Gene3D" id="3.90.70.80">
    <property type="match status" value="1"/>
</dbReference>
<evidence type="ECO:0000256" key="1">
    <source>
        <dbReference type="SAM" id="MobiDB-lite"/>
    </source>
</evidence>
<reference evidence="2 3" key="1">
    <citation type="submission" date="2024-01" db="EMBL/GenBank/DDBJ databases">
        <title>The genomes of 5 underutilized Papilionoideae crops provide insights into root nodulation and disease resistanc.</title>
        <authorList>
            <person name="Yuan L."/>
        </authorList>
    </citation>
    <scope>NUCLEOTIDE SEQUENCE [LARGE SCALE GENOMIC DNA]</scope>
    <source>
        <strain evidence="2">ZHUSHIDOU_FW_LH</strain>
        <tissue evidence="2">Leaf</tissue>
    </source>
</reference>
<gene>
    <name evidence="2" type="ORF">RIF29_38174</name>
</gene>
<name>A0AAN9DYP5_CROPI</name>
<comment type="caution">
    <text evidence="2">The sequence shown here is derived from an EMBL/GenBank/DDBJ whole genome shotgun (WGS) entry which is preliminary data.</text>
</comment>
<organism evidence="2 3">
    <name type="scientific">Crotalaria pallida</name>
    <name type="common">Smooth rattlebox</name>
    <name type="synonym">Crotalaria striata</name>
    <dbReference type="NCBI Taxonomy" id="3830"/>
    <lineage>
        <taxon>Eukaryota</taxon>
        <taxon>Viridiplantae</taxon>
        <taxon>Streptophyta</taxon>
        <taxon>Embryophyta</taxon>
        <taxon>Tracheophyta</taxon>
        <taxon>Spermatophyta</taxon>
        <taxon>Magnoliopsida</taxon>
        <taxon>eudicotyledons</taxon>
        <taxon>Gunneridae</taxon>
        <taxon>Pentapetalae</taxon>
        <taxon>rosids</taxon>
        <taxon>fabids</taxon>
        <taxon>Fabales</taxon>
        <taxon>Fabaceae</taxon>
        <taxon>Papilionoideae</taxon>
        <taxon>50 kb inversion clade</taxon>
        <taxon>genistoids sensu lato</taxon>
        <taxon>core genistoids</taxon>
        <taxon>Crotalarieae</taxon>
        <taxon>Crotalaria</taxon>
    </lineage>
</organism>
<dbReference type="EMBL" id="JAYWIO010000008">
    <property type="protein sequence ID" value="KAK7243379.1"/>
    <property type="molecule type" value="Genomic_DNA"/>
</dbReference>
<evidence type="ECO:0008006" key="4">
    <source>
        <dbReference type="Google" id="ProtNLM"/>
    </source>
</evidence>
<accession>A0AAN9DYP5</accession>
<dbReference type="CDD" id="cd22744">
    <property type="entry name" value="OTU"/>
    <property type="match status" value="1"/>
</dbReference>
<keyword evidence="3" id="KW-1185">Reference proteome</keyword>
<feature type="region of interest" description="Disordered" evidence="1">
    <location>
        <begin position="76"/>
        <end position="100"/>
    </location>
</feature>
<sequence length="198" mass="22977">MRQVDAVDPLLIRRYIFRWHEIVYLRTTSKIPPKDKVNTKGAKKGRQKQVAHEKSTLCDPSHWVFGEFDEIFQGKGSSPHTSQPKGLKRKHTQTNPSQVRASQSWERYLEAFPIDLHSYIHRIVNVESDGHCGFRSLSLQKYGIEENYYIVRHEHIMEIGANKELYISIMGYDCYGVTKRALHALIGSIPQRKLVRTS</sequence>
<protein>
    <recommendedName>
        <fullName evidence="4">OTU domain-containing protein</fullName>
    </recommendedName>
</protein>
<dbReference type="Proteomes" id="UP001372338">
    <property type="component" value="Unassembled WGS sequence"/>
</dbReference>
<evidence type="ECO:0000313" key="2">
    <source>
        <dbReference type="EMBL" id="KAK7243379.1"/>
    </source>
</evidence>